<dbReference type="InterPro" id="IPR029033">
    <property type="entry name" value="His_PPase_superfam"/>
</dbReference>
<accession>A0A1M7HLV4</accession>
<protein>
    <submittedName>
        <fullName evidence="2">Probable phosphoglycerate mutase</fullName>
    </submittedName>
</protein>
<name>A0A1M7HLV4_9RHOB</name>
<evidence type="ECO:0000313" key="3">
    <source>
        <dbReference type="Proteomes" id="UP000183974"/>
    </source>
</evidence>
<dbReference type="STRING" id="337701.SAMN05444398_11318"/>
<dbReference type="AlphaFoldDB" id="A0A1M7HLV4"/>
<dbReference type="OrthoDB" id="9781415at2"/>
<dbReference type="InterPro" id="IPR013078">
    <property type="entry name" value="His_Pase_superF_clade-1"/>
</dbReference>
<dbReference type="GO" id="GO:0005737">
    <property type="term" value="C:cytoplasm"/>
    <property type="evidence" value="ECO:0007669"/>
    <property type="project" value="TreeGrafter"/>
</dbReference>
<dbReference type="SUPFAM" id="SSF53254">
    <property type="entry name" value="Phosphoglycerate mutase-like"/>
    <property type="match status" value="1"/>
</dbReference>
<evidence type="ECO:0000256" key="1">
    <source>
        <dbReference type="PIRSR" id="PIRSR613078-2"/>
    </source>
</evidence>
<dbReference type="GO" id="GO:0016791">
    <property type="term" value="F:phosphatase activity"/>
    <property type="evidence" value="ECO:0007669"/>
    <property type="project" value="TreeGrafter"/>
</dbReference>
<dbReference type="CDD" id="cd07067">
    <property type="entry name" value="HP_PGM_like"/>
    <property type="match status" value="1"/>
</dbReference>
<dbReference type="Gene3D" id="3.40.50.1240">
    <property type="entry name" value="Phosphoglycerate mutase-like"/>
    <property type="match status" value="1"/>
</dbReference>
<dbReference type="PROSITE" id="PS00175">
    <property type="entry name" value="PG_MUTASE"/>
    <property type="match status" value="1"/>
</dbReference>
<proteinExistence type="predicted"/>
<dbReference type="PANTHER" id="PTHR48100">
    <property type="entry name" value="BROAD-SPECIFICITY PHOSPHATASE YOR283W-RELATED"/>
    <property type="match status" value="1"/>
</dbReference>
<gene>
    <name evidence="2" type="ORF">SAMN05444398_11318</name>
</gene>
<feature type="binding site" evidence="1">
    <location>
        <begin position="11"/>
        <end position="18"/>
    </location>
    <ligand>
        <name>substrate</name>
    </ligand>
</feature>
<dbReference type="InterPro" id="IPR001345">
    <property type="entry name" value="PG/BPGM_mutase_AS"/>
</dbReference>
<feature type="binding site" evidence="1">
    <location>
        <position position="65"/>
    </location>
    <ligand>
        <name>substrate</name>
    </ligand>
</feature>
<dbReference type="Proteomes" id="UP000183974">
    <property type="component" value="Unassembled WGS sequence"/>
</dbReference>
<organism evidence="2 3">
    <name type="scientific">Roseovarius pacificus</name>
    <dbReference type="NCBI Taxonomy" id="337701"/>
    <lineage>
        <taxon>Bacteria</taxon>
        <taxon>Pseudomonadati</taxon>
        <taxon>Pseudomonadota</taxon>
        <taxon>Alphaproteobacteria</taxon>
        <taxon>Rhodobacterales</taxon>
        <taxon>Roseobacteraceae</taxon>
        <taxon>Roseovarius</taxon>
    </lineage>
</organism>
<dbReference type="PIRSF" id="PIRSF000709">
    <property type="entry name" value="6PFK_2-Ptase"/>
    <property type="match status" value="1"/>
</dbReference>
<dbReference type="RefSeq" id="WP_073036430.1">
    <property type="nucleotide sequence ID" value="NZ_BMLR01000013.1"/>
</dbReference>
<dbReference type="InterPro" id="IPR050275">
    <property type="entry name" value="PGM_Phosphatase"/>
</dbReference>
<dbReference type="SMART" id="SM00855">
    <property type="entry name" value="PGAM"/>
    <property type="match status" value="1"/>
</dbReference>
<reference evidence="2 3" key="1">
    <citation type="submission" date="2016-11" db="EMBL/GenBank/DDBJ databases">
        <authorList>
            <person name="Jaros S."/>
            <person name="Januszkiewicz K."/>
            <person name="Wedrychowicz H."/>
        </authorList>
    </citation>
    <scope>NUCLEOTIDE SEQUENCE [LARGE SCALE GENOMIC DNA]</scope>
    <source>
        <strain evidence="2 3">DSM 29589</strain>
    </source>
</reference>
<evidence type="ECO:0000313" key="2">
    <source>
        <dbReference type="EMBL" id="SHM29430.1"/>
    </source>
</evidence>
<keyword evidence="3" id="KW-1185">Reference proteome</keyword>
<dbReference type="EMBL" id="FRBR01000013">
    <property type="protein sequence ID" value="SHM29430.1"/>
    <property type="molecule type" value="Genomic_DNA"/>
</dbReference>
<sequence>MNPSPDVYLLRHGETVWNKASRIQGQMNSDLTDLGREQAQAQAGILKRLEIGLDDIGLFCSPLTRTRETAALALEGRDCTIDDRLIEIGCGAWEGLTPAERAARDPEIVARCKTDLDLYFNAPGNEGLPAVQARIAAFLADLTGPAVIVSHKVALIVMRGLLTGLPDERLSELTSRQGTVIHISGGRERHYE</sequence>
<dbReference type="Pfam" id="PF00300">
    <property type="entry name" value="His_Phos_1"/>
    <property type="match status" value="1"/>
</dbReference>
<dbReference type="PANTHER" id="PTHR48100:SF59">
    <property type="entry name" value="ADENOSYLCOBALAMIN_ALPHA-RIBAZOLE PHOSPHATASE"/>
    <property type="match status" value="1"/>
</dbReference>